<keyword evidence="3" id="KW-1185">Reference proteome</keyword>
<gene>
    <name evidence="2" type="ORF">SAMN04489806_1636</name>
</gene>
<name>A0A1H4LRV8_9MICO</name>
<dbReference type="OrthoDB" id="3213322at2"/>
<dbReference type="STRING" id="640635.SAMN04489806_1636"/>
<sequence length="157" mass="16686">MPEPAPDNVIVVGIAPTRIDEIVEVAASLAQDLGASLVIGHVMINTSLVEYSPASTRDGLSLAPAVDEEMEELSLHIGERVESVVAGRAPWNLRMLGGDPAKALGRLSAELNARLIIVGGVRRGMMHEVEDVISGSITAALTRLQDRPVVVVPARRR</sequence>
<dbReference type="CDD" id="cd00293">
    <property type="entry name" value="USP-like"/>
    <property type="match status" value="1"/>
</dbReference>
<dbReference type="Proteomes" id="UP000199183">
    <property type="component" value="Unassembled WGS sequence"/>
</dbReference>
<feature type="domain" description="UspA" evidence="1">
    <location>
        <begin position="10"/>
        <end position="153"/>
    </location>
</feature>
<proteinExistence type="predicted"/>
<accession>A0A1H4LRV8</accession>
<dbReference type="InterPro" id="IPR006016">
    <property type="entry name" value="UspA"/>
</dbReference>
<dbReference type="Pfam" id="PF00582">
    <property type="entry name" value="Usp"/>
    <property type="match status" value="1"/>
</dbReference>
<protein>
    <submittedName>
        <fullName evidence="2">Universal stress protein family protein</fullName>
    </submittedName>
</protein>
<dbReference type="RefSeq" id="WP_091182424.1">
    <property type="nucleotide sequence ID" value="NZ_FNRY01000001.1"/>
</dbReference>
<evidence type="ECO:0000259" key="1">
    <source>
        <dbReference type="Pfam" id="PF00582"/>
    </source>
</evidence>
<evidence type="ECO:0000313" key="3">
    <source>
        <dbReference type="Proteomes" id="UP000199183"/>
    </source>
</evidence>
<organism evidence="2 3">
    <name type="scientific">Paramicrobacterium humi</name>
    <dbReference type="NCBI Taxonomy" id="640635"/>
    <lineage>
        <taxon>Bacteria</taxon>
        <taxon>Bacillati</taxon>
        <taxon>Actinomycetota</taxon>
        <taxon>Actinomycetes</taxon>
        <taxon>Micrococcales</taxon>
        <taxon>Microbacteriaceae</taxon>
        <taxon>Paramicrobacterium</taxon>
    </lineage>
</organism>
<dbReference type="EMBL" id="FNRY01000001">
    <property type="protein sequence ID" value="SEB73354.1"/>
    <property type="molecule type" value="Genomic_DNA"/>
</dbReference>
<dbReference type="SUPFAM" id="SSF52402">
    <property type="entry name" value="Adenine nucleotide alpha hydrolases-like"/>
    <property type="match status" value="1"/>
</dbReference>
<evidence type="ECO:0000313" key="2">
    <source>
        <dbReference type="EMBL" id="SEB73354.1"/>
    </source>
</evidence>
<dbReference type="Gene3D" id="3.40.50.620">
    <property type="entry name" value="HUPs"/>
    <property type="match status" value="1"/>
</dbReference>
<dbReference type="InterPro" id="IPR014729">
    <property type="entry name" value="Rossmann-like_a/b/a_fold"/>
</dbReference>
<dbReference type="AlphaFoldDB" id="A0A1H4LRV8"/>
<reference evidence="2 3" key="1">
    <citation type="submission" date="2016-10" db="EMBL/GenBank/DDBJ databases">
        <authorList>
            <person name="de Groot N.N."/>
        </authorList>
    </citation>
    <scope>NUCLEOTIDE SEQUENCE [LARGE SCALE GENOMIC DNA]</scope>
    <source>
        <strain evidence="2 3">DSM 21799</strain>
    </source>
</reference>